<dbReference type="PIRSF" id="PIRSF000804">
    <property type="entry name" value="DNA_pol_III_b"/>
    <property type="match status" value="1"/>
</dbReference>
<evidence type="ECO:0000256" key="5">
    <source>
        <dbReference type="ARBA" id="ARBA00022679"/>
    </source>
</evidence>
<dbReference type="InterPro" id="IPR046938">
    <property type="entry name" value="DNA_clamp_sf"/>
</dbReference>
<evidence type="ECO:0000259" key="12">
    <source>
        <dbReference type="Pfam" id="PF02767"/>
    </source>
</evidence>
<dbReference type="EMBL" id="BSOJ01000006">
    <property type="protein sequence ID" value="GLR25359.1"/>
    <property type="molecule type" value="Genomic_DNA"/>
</dbReference>
<sequence length="368" mass="40882">MELIHSSRDALVHKLQIVSNIVERRNTLPVLANILLKKEGGTVTLLSSDIEMQIQTSAEVGGEGGDVATTVAAKKFLDILRLLPDSADVSVKLDSKKMSVQAGKSRFALQTLPAEDFPLVQEPKEWIAQLTVPQNTLKQLFSMVHFSMAQQDLRYYLNGVLLVVDSAKIKAVATDGHRLAYSDASGQGAQSQHEVIIPRKTVLELSRLLNDTDDMVKIDLASNQARFSFSDIVLITKLVEGKFPDFQRVIPKNHQNLVTLNRETLLKSLQRASILTSDKFRGIRWVLAPGLLTVVANNSDQEEARDEIEVDYTGPEIDIGFNVNYLLDVLNNLKAETVQFALQDNNSSALVTKPGEDDFKYVVMPMRI</sequence>
<gene>
    <name evidence="14" type="primary">dnaN</name>
    <name evidence="14" type="ORF">GCM10007875_04470</name>
</gene>
<dbReference type="Proteomes" id="UP001156664">
    <property type="component" value="Unassembled WGS sequence"/>
</dbReference>
<evidence type="ECO:0000256" key="7">
    <source>
        <dbReference type="ARBA" id="ARBA00022705"/>
    </source>
</evidence>
<feature type="domain" description="DNA polymerase III beta sliding clamp C-terminal" evidence="13">
    <location>
        <begin position="248"/>
        <end position="367"/>
    </location>
</feature>
<evidence type="ECO:0000256" key="9">
    <source>
        <dbReference type="ARBA" id="ARBA00023125"/>
    </source>
</evidence>
<proteinExistence type="inferred from homology"/>
<dbReference type="Gene3D" id="3.10.150.10">
    <property type="entry name" value="DNA Polymerase III, subunit A, domain 2"/>
    <property type="match status" value="1"/>
</dbReference>
<accession>A0ABQ5YLB6</accession>
<comment type="subcellular location">
    <subcellularLocation>
        <location evidence="1 10">Cytoplasm</location>
    </subcellularLocation>
</comment>
<dbReference type="PANTHER" id="PTHR30478">
    <property type="entry name" value="DNA POLYMERASE III SUBUNIT BETA"/>
    <property type="match status" value="1"/>
</dbReference>
<feature type="domain" description="DNA polymerase III beta sliding clamp N-terminal" evidence="11">
    <location>
        <begin position="7"/>
        <end position="120"/>
    </location>
</feature>
<evidence type="ECO:0000256" key="3">
    <source>
        <dbReference type="ARBA" id="ARBA00021035"/>
    </source>
</evidence>
<dbReference type="InterPro" id="IPR022634">
    <property type="entry name" value="DNA_polIII_beta_N"/>
</dbReference>
<dbReference type="NCBIfam" id="TIGR00663">
    <property type="entry name" value="dnan"/>
    <property type="match status" value="1"/>
</dbReference>
<comment type="subunit">
    <text evidence="10">Forms a ring-shaped head-to-tail homodimer around DNA.</text>
</comment>
<name>A0ABQ5YLB6_9BURK</name>
<comment type="function">
    <text evidence="10">Confers DNA tethering and processivity to DNA polymerases and other proteins. Acts as a clamp, forming a ring around DNA (a reaction catalyzed by the clamp-loading complex) which diffuses in an ATP-independent manner freely and bidirectionally along dsDNA. Initially characterized for its ability to contact the catalytic subunit of DNA polymerase III (Pol III), a complex, multichain enzyme responsible for most of the replicative synthesis in bacteria; Pol III exhibits 3'-5' exonuclease proofreading activity. The beta chain is required for initiation of replication as well as for processivity of DNA replication.</text>
</comment>
<evidence type="ECO:0000256" key="4">
    <source>
        <dbReference type="ARBA" id="ARBA00022490"/>
    </source>
</evidence>
<dbReference type="PANTHER" id="PTHR30478:SF0">
    <property type="entry name" value="BETA SLIDING CLAMP"/>
    <property type="match status" value="1"/>
</dbReference>
<evidence type="ECO:0000256" key="6">
    <source>
        <dbReference type="ARBA" id="ARBA00022695"/>
    </source>
</evidence>
<dbReference type="Pfam" id="PF00712">
    <property type="entry name" value="DNA_pol3_beta"/>
    <property type="match status" value="1"/>
</dbReference>
<organism evidence="14 15">
    <name type="scientific">Limnobacter litoralis</name>
    <dbReference type="NCBI Taxonomy" id="481366"/>
    <lineage>
        <taxon>Bacteria</taxon>
        <taxon>Pseudomonadati</taxon>
        <taxon>Pseudomonadota</taxon>
        <taxon>Betaproteobacteria</taxon>
        <taxon>Burkholderiales</taxon>
        <taxon>Burkholderiaceae</taxon>
        <taxon>Limnobacter</taxon>
    </lineage>
</organism>
<evidence type="ECO:0000256" key="8">
    <source>
        <dbReference type="ARBA" id="ARBA00022932"/>
    </source>
</evidence>
<comment type="similarity">
    <text evidence="2 10">Belongs to the beta sliding clamp family.</text>
</comment>
<evidence type="ECO:0000256" key="1">
    <source>
        <dbReference type="ARBA" id="ARBA00004496"/>
    </source>
</evidence>
<dbReference type="RefSeq" id="WP_284279710.1">
    <property type="nucleotide sequence ID" value="NZ_BSOJ01000006.1"/>
</dbReference>
<dbReference type="Gene3D" id="3.70.10.10">
    <property type="match status" value="1"/>
</dbReference>
<keyword evidence="5 10" id="KW-0808">Transferase</keyword>
<feature type="domain" description="DNA polymerase III beta sliding clamp central" evidence="12">
    <location>
        <begin position="131"/>
        <end position="245"/>
    </location>
</feature>
<dbReference type="InterPro" id="IPR001001">
    <property type="entry name" value="DNA_polIII_beta"/>
</dbReference>
<protein>
    <recommendedName>
        <fullName evidence="3 10">Beta sliding clamp</fullName>
    </recommendedName>
</protein>
<reference evidence="15" key="1">
    <citation type="journal article" date="2019" name="Int. J. Syst. Evol. Microbiol.">
        <title>The Global Catalogue of Microorganisms (GCM) 10K type strain sequencing project: providing services to taxonomists for standard genome sequencing and annotation.</title>
        <authorList>
            <consortium name="The Broad Institute Genomics Platform"/>
            <consortium name="The Broad Institute Genome Sequencing Center for Infectious Disease"/>
            <person name="Wu L."/>
            <person name="Ma J."/>
        </authorList>
    </citation>
    <scope>NUCLEOTIDE SEQUENCE [LARGE SCALE GENOMIC DNA]</scope>
    <source>
        <strain evidence="15">NBRC 105857</strain>
    </source>
</reference>
<evidence type="ECO:0000259" key="11">
    <source>
        <dbReference type="Pfam" id="PF00712"/>
    </source>
</evidence>
<dbReference type="CDD" id="cd00140">
    <property type="entry name" value="beta_clamp"/>
    <property type="match status" value="1"/>
</dbReference>
<evidence type="ECO:0000313" key="14">
    <source>
        <dbReference type="EMBL" id="GLR25359.1"/>
    </source>
</evidence>
<evidence type="ECO:0000256" key="10">
    <source>
        <dbReference type="PIRNR" id="PIRNR000804"/>
    </source>
</evidence>
<dbReference type="SUPFAM" id="SSF55979">
    <property type="entry name" value="DNA clamp"/>
    <property type="match status" value="3"/>
</dbReference>
<evidence type="ECO:0000256" key="2">
    <source>
        <dbReference type="ARBA" id="ARBA00010752"/>
    </source>
</evidence>
<keyword evidence="7 10" id="KW-0235">DNA replication</keyword>
<evidence type="ECO:0000313" key="15">
    <source>
        <dbReference type="Proteomes" id="UP001156664"/>
    </source>
</evidence>
<keyword evidence="15" id="KW-1185">Reference proteome</keyword>
<comment type="caution">
    <text evidence="14">The sequence shown here is derived from an EMBL/GenBank/DDBJ whole genome shotgun (WGS) entry which is preliminary data.</text>
</comment>
<evidence type="ECO:0000259" key="13">
    <source>
        <dbReference type="Pfam" id="PF02768"/>
    </source>
</evidence>
<keyword evidence="4 10" id="KW-0963">Cytoplasm</keyword>
<dbReference type="Pfam" id="PF02767">
    <property type="entry name" value="DNA_pol3_beta_2"/>
    <property type="match status" value="1"/>
</dbReference>
<dbReference type="Pfam" id="PF02768">
    <property type="entry name" value="DNA_pol3_beta_3"/>
    <property type="match status" value="1"/>
</dbReference>
<keyword evidence="6 10" id="KW-0548">Nucleotidyltransferase</keyword>
<dbReference type="InterPro" id="IPR022635">
    <property type="entry name" value="DNA_polIII_beta_C"/>
</dbReference>
<dbReference type="SMART" id="SM00480">
    <property type="entry name" value="POL3Bc"/>
    <property type="match status" value="1"/>
</dbReference>
<dbReference type="InterPro" id="IPR022637">
    <property type="entry name" value="DNA_polIII_beta_cen"/>
</dbReference>
<keyword evidence="8 10" id="KW-0239">DNA-directed DNA polymerase</keyword>
<keyword evidence="9" id="KW-0238">DNA-binding</keyword>